<dbReference type="SUPFAM" id="SSF53098">
    <property type="entry name" value="Ribonuclease H-like"/>
    <property type="match status" value="2"/>
</dbReference>
<dbReference type="PATRIC" id="fig|595434.4.peg.6064"/>
<dbReference type="InterPro" id="IPR036397">
    <property type="entry name" value="RNaseH_sf"/>
</dbReference>
<name>A0A0J1B4I6_RHOIS</name>
<dbReference type="STRING" id="595434.RISK_006380"/>
<dbReference type="Gene3D" id="3.30.420.10">
    <property type="entry name" value="Ribonuclease H-like superfamily/Ribonuclease H"/>
    <property type="match status" value="2"/>
</dbReference>
<evidence type="ECO:0000313" key="1">
    <source>
        <dbReference type="EMBL" id="KLU01533.1"/>
    </source>
</evidence>
<reference evidence="1" key="1">
    <citation type="submission" date="2015-05" db="EMBL/GenBank/DDBJ databases">
        <title>Permanent draft genome of Rhodopirellula islandicus K833.</title>
        <authorList>
            <person name="Kizina J."/>
            <person name="Richter M."/>
            <person name="Glockner F.O."/>
            <person name="Harder J."/>
        </authorList>
    </citation>
    <scope>NUCLEOTIDE SEQUENCE [LARGE SCALE GENOMIC DNA]</scope>
    <source>
        <strain evidence="1">K833</strain>
    </source>
</reference>
<keyword evidence="2" id="KW-1185">Reference proteome</keyword>
<sequence>MYLIAVDEAGYGPKLGPLVVAATLWEGPAESSTWDDTLAATWEVMKTPVLINGQRIRVDDSKRIFQSRTQRRGDTSPLGNLHRVLSFAHRSMSRPESTWQERLQTLIPDDLNDVAAVPWLAEMLAPGNWLEELPNTWLTEDAVSPAVAAWSLPDWKLTDAQTRLVTAKAFNAFCEPSPITGASANKSDLLGETSLGLVASLIESRKLDSHRHGQIFFDRHGGRRYYAGVIAATFPDAIVRVVDETSRCSVYDVETEKHQLRMHFTVKGDSFVPVAMSSLHAKCLREIAMAFLNHFFEDRWLGPNPFQPTAGYPVDADRFLKDAASTLNTHCISKSDLIRCR</sequence>
<organism evidence="1 2">
    <name type="scientific">Rhodopirellula islandica</name>
    <dbReference type="NCBI Taxonomy" id="595434"/>
    <lineage>
        <taxon>Bacteria</taxon>
        <taxon>Pseudomonadati</taxon>
        <taxon>Planctomycetota</taxon>
        <taxon>Planctomycetia</taxon>
        <taxon>Pirellulales</taxon>
        <taxon>Pirellulaceae</taxon>
        <taxon>Rhodopirellula</taxon>
    </lineage>
</organism>
<proteinExistence type="predicted"/>
<dbReference type="RefSeq" id="WP_047817225.1">
    <property type="nucleotide sequence ID" value="NZ_LECT01000053.1"/>
</dbReference>
<dbReference type="Proteomes" id="UP000036367">
    <property type="component" value="Unassembled WGS sequence"/>
</dbReference>
<dbReference type="OrthoDB" id="5498373at2"/>
<evidence type="ECO:0000313" key="2">
    <source>
        <dbReference type="Proteomes" id="UP000036367"/>
    </source>
</evidence>
<dbReference type="EMBL" id="LECT01000053">
    <property type="protein sequence ID" value="KLU01533.1"/>
    <property type="molecule type" value="Genomic_DNA"/>
</dbReference>
<dbReference type="GO" id="GO:0003676">
    <property type="term" value="F:nucleic acid binding"/>
    <property type="evidence" value="ECO:0007669"/>
    <property type="project" value="InterPro"/>
</dbReference>
<dbReference type="InterPro" id="IPR012337">
    <property type="entry name" value="RNaseH-like_sf"/>
</dbReference>
<gene>
    <name evidence="1" type="ORF">RISK_006380</name>
</gene>
<accession>A0A0J1B4I6</accession>
<dbReference type="AlphaFoldDB" id="A0A0J1B4I6"/>
<protein>
    <submittedName>
        <fullName evidence="1">Uncharacterized protein</fullName>
    </submittedName>
</protein>
<comment type="caution">
    <text evidence="1">The sequence shown here is derived from an EMBL/GenBank/DDBJ whole genome shotgun (WGS) entry which is preliminary data.</text>
</comment>